<dbReference type="InterPro" id="IPR014915">
    <property type="entry name" value="Phage_TLS_TfmB"/>
</dbReference>
<comment type="caution">
    <text evidence="1">The sequence shown here is derived from an EMBL/GenBank/DDBJ whole genome shotgun (WGS) entry which is preliminary data.</text>
</comment>
<evidence type="ECO:0000313" key="1">
    <source>
        <dbReference type="EMBL" id="MFG6457865.1"/>
    </source>
</evidence>
<evidence type="ECO:0000313" key="2">
    <source>
        <dbReference type="Proteomes" id="UP001606305"/>
    </source>
</evidence>
<sequence length="66" mass="7556">MPWRLFLDVSTQWRVGMGGATGLDYTPLMRLLDREQLNADDWRDTFDSVRAIEAAALDQMRENAAP</sequence>
<proteinExistence type="predicted"/>
<organism evidence="1 2">
    <name type="scientific">Pelomonas nitida</name>
    <dbReference type="NCBI Taxonomy" id="3299027"/>
    <lineage>
        <taxon>Bacteria</taxon>
        <taxon>Pseudomonadati</taxon>
        <taxon>Pseudomonadota</taxon>
        <taxon>Betaproteobacteria</taxon>
        <taxon>Burkholderiales</taxon>
        <taxon>Sphaerotilaceae</taxon>
        <taxon>Roseateles</taxon>
    </lineage>
</organism>
<dbReference type="Pfam" id="PF08809">
    <property type="entry name" value="DUF1799"/>
    <property type="match status" value="1"/>
</dbReference>
<dbReference type="Proteomes" id="UP001606305">
    <property type="component" value="Unassembled WGS sequence"/>
</dbReference>
<keyword evidence="2" id="KW-1185">Reference proteome</keyword>
<gene>
    <name evidence="1" type="ORF">ACG00X_13565</name>
</gene>
<dbReference type="RefSeq" id="WP_394488720.1">
    <property type="nucleotide sequence ID" value="NZ_JBIGIA010000009.1"/>
</dbReference>
<reference evidence="1 2" key="1">
    <citation type="submission" date="2024-09" db="EMBL/GenBank/DDBJ databases">
        <title>Novel species of the genus Pelomonas and Roseateles isolated from streams.</title>
        <authorList>
            <person name="Lu H."/>
        </authorList>
    </citation>
    <scope>NUCLEOTIDE SEQUENCE [LARGE SCALE GENOMIC DNA]</scope>
    <source>
        <strain evidence="1 2">BYS96W</strain>
    </source>
</reference>
<name>A0ABW7G7G9_9BURK</name>
<dbReference type="EMBL" id="JBIGIA010000009">
    <property type="protein sequence ID" value="MFG6457865.1"/>
    <property type="molecule type" value="Genomic_DNA"/>
</dbReference>
<protein>
    <submittedName>
        <fullName evidence="1">DUF1799 domain-containing protein</fullName>
    </submittedName>
</protein>
<accession>A0ABW7G7G9</accession>